<dbReference type="Pfam" id="PF00514">
    <property type="entry name" value="Arm"/>
    <property type="match status" value="1"/>
</dbReference>
<keyword evidence="8" id="KW-1185">Reference proteome</keyword>
<dbReference type="InterPro" id="IPR000225">
    <property type="entry name" value="Armadillo"/>
</dbReference>
<accession>A0ABR3GFX9</accession>
<dbReference type="SUPFAM" id="SSF48371">
    <property type="entry name" value="ARM repeat"/>
    <property type="match status" value="1"/>
</dbReference>
<protein>
    <recommendedName>
        <fullName evidence="9">Armadillo repeat-containing protein 8</fullName>
    </recommendedName>
</protein>
<comment type="subcellular location">
    <subcellularLocation>
        <location evidence="2">Cytoplasm</location>
    </subcellularLocation>
    <subcellularLocation>
        <location evidence="1">Nucleus</location>
    </subcellularLocation>
</comment>
<gene>
    <name evidence="7" type="ORF">Q9L58_006622</name>
</gene>
<evidence type="ECO:0008006" key="9">
    <source>
        <dbReference type="Google" id="ProtNLM"/>
    </source>
</evidence>
<keyword evidence="5" id="KW-0539">Nucleus</keyword>
<evidence type="ECO:0000313" key="7">
    <source>
        <dbReference type="EMBL" id="KAL0634451.1"/>
    </source>
</evidence>
<evidence type="ECO:0000256" key="6">
    <source>
        <dbReference type="SAM" id="MobiDB-lite"/>
    </source>
</evidence>
<dbReference type="InterPro" id="IPR038739">
    <property type="entry name" value="ARMC8/Vid28"/>
</dbReference>
<keyword evidence="4" id="KW-0677">Repeat</keyword>
<evidence type="ECO:0000256" key="4">
    <source>
        <dbReference type="ARBA" id="ARBA00022737"/>
    </source>
</evidence>
<dbReference type="EMBL" id="JBBBZM010000094">
    <property type="protein sequence ID" value="KAL0634451.1"/>
    <property type="molecule type" value="Genomic_DNA"/>
</dbReference>
<feature type="compositionally biased region" description="Basic and acidic residues" evidence="6">
    <location>
        <begin position="429"/>
        <end position="441"/>
    </location>
</feature>
<feature type="region of interest" description="Disordered" evidence="6">
    <location>
        <begin position="404"/>
        <end position="463"/>
    </location>
</feature>
<proteinExistence type="predicted"/>
<feature type="region of interest" description="Disordered" evidence="6">
    <location>
        <begin position="1"/>
        <end position="43"/>
    </location>
</feature>
<dbReference type="PANTHER" id="PTHR15651:SF7">
    <property type="entry name" value="ARMADILLO REPEAT-CONTAINING PROTEIN 8"/>
    <property type="match status" value="1"/>
</dbReference>
<evidence type="ECO:0000256" key="3">
    <source>
        <dbReference type="ARBA" id="ARBA00022490"/>
    </source>
</evidence>
<organism evidence="7 8">
    <name type="scientific">Discina gigas</name>
    <dbReference type="NCBI Taxonomy" id="1032678"/>
    <lineage>
        <taxon>Eukaryota</taxon>
        <taxon>Fungi</taxon>
        <taxon>Dikarya</taxon>
        <taxon>Ascomycota</taxon>
        <taxon>Pezizomycotina</taxon>
        <taxon>Pezizomycetes</taxon>
        <taxon>Pezizales</taxon>
        <taxon>Discinaceae</taxon>
        <taxon>Discina</taxon>
    </lineage>
</organism>
<dbReference type="InterPro" id="IPR011989">
    <property type="entry name" value="ARM-like"/>
</dbReference>
<keyword evidence="3" id="KW-0963">Cytoplasm</keyword>
<dbReference type="InterPro" id="IPR016024">
    <property type="entry name" value="ARM-type_fold"/>
</dbReference>
<evidence type="ECO:0000313" key="8">
    <source>
        <dbReference type="Proteomes" id="UP001447188"/>
    </source>
</evidence>
<sequence length="661" mass="72607">MLAEAQSMFLGSGGGDDSESSTGGDTPLRQRAETAEVEDGILHSSNLETASASGEADIEIEESPLIPWLISQVRSGDATTRLMATSVLTNLFKVGLVGKRMTQLLVLLVLPVLVRLLNEDEMLTKVSVGVGGVDSDTWEKWTIQERAPAVLARLAVDSPDMQKAAADAGAIKRLAVMLRRATELPSPSVNGVMNGNSVEAVAAEKSKQNSPEVTHRMKVKEGTFRCLASLALFKDEYRKLIIDAGVVPMVVSSMKPLEPIPNAPVSQEITTGEGNPPSVLIAACGVVRALSRSVSILRTSLIDAGVAMPLFALLHHDDIEVRVSSTAAVCNLVLDFSPMRQSIVDAGVLEVLCVHAKSENASLRLNALWALKHLILDAESEVKKKCFEGLGMNWFVEVISGDTRSEELGEDEEMGENEEGEGAMEDSIGDLKRLDGGRATDEEYYDAPEERTKPKSRKLPPKAAAVMAQLERKEPEELTMRRKQSIAMQEQGLDFIRNFICNKDRTQMIDLLFDSMGKDRLFEMLEEKLRPRTVKGRGGGTILELPPGEVVNSIVYILVHVAAGAPSHRQILIQRTELLRILSSLWNHRLPNVRCGLAWVVINLTWIEESEDVRAVRSRTKELIRLGFDKSLEGMLQDTELDVRERVKTARYQMEGSVQGE</sequence>
<comment type="caution">
    <text evidence="7">The sequence shown here is derived from an EMBL/GenBank/DDBJ whole genome shotgun (WGS) entry which is preliminary data.</text>
</comment>
<name>A0ABR3GFX9_9PEZI</name>
<dbReference type="Gene3D" id="1.25.10.10">
    <property type="entry name" value="Leucine-rich Repeat Variant"/>
    <property type="match status" value="3"/>
</dbReference>
<evidence type="ECO:0000256" key="5">
    <source>
        <dbReference type="ARBA" id="ARBA00023242"/>
    </source>
</evidence>
<dbReference type="Proteomes" id="UP001447188">
    <property type="component" value="Unassembled WGS sequence"/>
</dbReference>
<evidence type="ECO:0000256" key="2">
    <source>
        <dbReference type="ARBA" id="ARBA00004496"/>
    </source>
</evidence>
<feature type="compositionally biased region" description="Acidic residues" evidence="6">
    <location>
        <begin position="408"/>
        <end position="428"/>
    </location>
</feature>
<dbReference type="PANTHER" id="PTHR15651">
    <property type="entry name" value="ARMADILLO REPEAT-CONTAINING PROTEIN 8"/>
    <property type="match status" value="1"/>
</dbReference>
<evidence type="ECO:0000256" key="1">
    <source>
        <dbReference type="ARBA" id="ARBA00004123"/>
    </source>
</evidence>
<dbReference type="SMART" id="SM00185">
    <property type="entry name" value="ARM"/>
    <property type="match status" value="6"/>
</dbReference>
<reference evidence="7 8" key="1">
    <citation type="submission" date="2024-02" db="EMBL/GenBank/DDBJ databases">
        <title>Discinaceae phylogenomics.</title>
        <authorList>
            <person name="Dirks A.C."/>
            <person name="James T.Y."/>
        </authorList>
    </citation>
    <scope>NUCLEOTIDE SEQUENCE [LARGE SCALE GENOMIC DNA]</scope>
    <source>
        <strain evidence="7 8">ACD0624</strain>
    </source>
</reference>